<dbReference type="EMBL" id="CP096567">
    <property type="protein sequence ID" value="UPU46818.1"/>
    <property type="molecule type" value="Genomic_DNA"/>
</dbReference>
<reference evidence="3" key="1">
    <citation type="journal article" date="2022" name="Environ. Microbiol.">
        <title>Functional analysis, diversity, and distribution of carbendazim hydrolases MheI and CbmA, responsible for the initial step in carbendazim degradation.</title>
        <authorList>
            <person name="Zhang M."/>
            <person name="Bai X."/>
            <person name="Li Q."/>
            <person name="Zhang L."/>
            <person name="Zhu Q."/>
            <person name="Gao S."/>
            <person name="Ke Z."/>
            <person name="Jiang M."/>
            <person name="Hu J."/>
            <person name="Qiu J."/>
            <person name="Hong Q."/>
        </authorList>
    </citation>
    <scope>NUCLEOTIDE SEQUENCE [LARGE SCALE GENOMIC DNA]</scope>
    <source>
        <strain evidence="3">djl-6</strain>
    </source>
</reference>
<dbReference type="AlphaFoldDB" id="A0AB38RNB6"/>
<name>A0AB38RNB6_RHOSG</name>
<dbReference type="RefSeq" id="WP_021344386.1">
    <property type="nucleotide sequence ID" value="NZ_CP096567.1"/>
</dbReference>
<evidence type="ECO:0000256" key="1">
    <source>
        <dbReference type="SAM" id="MobiDB-lite"/>
    </source>
</evidence>
<gene>
    <name evidence="2" type="ORF">M0639_32015</name>
</gene>
<evidence type="ECO:0000313" key="2">
    <source>
        <dbReference type="EMBL" id="UPU46818.1"/>
    </source>
</evidence>
<proteinExistence type="predicted"/>
<keyword evidence="2" id="KW-0614">Plasmid</keyword>
<organism evidence="2 3">
    <name type="scientific">Rhodococcus qingshengii JCM 15477</name>
    <dbReference type="NCBI Taxonomy" id="1303681"/>
    <lineage>
        <taxon>Bacteria</taxon>
        <taxon>Bacillati</taxon>
        <taxon>Actinomycetota</taxon>
        <taxon>Actinomycetes</taxon>
        <taxon>Mycobacteriales</taxon>
        <taxon>Nocardiaceae</taxon>
        <taxon>Rhodococcus</taxon>
        <taxon>Rhodococcus erythropolis group</taxon>
    </lineage>
</organism>
<feature type="region of interest" description="Disordered" evidence="1">
    <location>
        <begin position="45"/>
        <end position="64"/>
    </location>
</feature>
<feature type="region of interest" description="Disordered" evidence="1">
    <location>
        <begin position="92"/>
        <end position="111"/>
    </location>
</feature>
<geneLocation type="plasmid" evidence="2 3">
    <name>pdjl-6-4</name>
</geneLocation>
<evidence type="ECO:0000313" key="3">
    <source>
        <dbReference type="Proteomes" id="UP000831484"/>
    </source>
</evidence>
<protein>
    <submittedName>
        <fullName evidence="2">Uncharacterized protein</fullName>
    </submittedName>
</protein>
<dbReference type="Proteomes" id="UP000831484">
    <property type="component" value="Plasmid pdjl-6-4"/>
</dbReference>
<sequence length="111" mass="11322">MQRHHLELCSARLRGADEDVSSGHGPSGTVLTIVRAPQPSLVLQSGESRLGAPSKAPDEKTCSANERRRNLGAEIGANQIGNALVIGVAAKDPPVSSSSSIPGAGGVLGFQ</sequence>
<accession>A0AB38RNB6</accession>
<keyword evidence="3" id="KW-1185">Reference proteome</keyword>